<accession>A0A392QP66</accession>
<dbReference type="Proteomes" id="UP000265520">
    <property type="component" value="Unassembled WGS sequence"/>
</dbReference>
<keyword evidence="2" id="KW-1185">Reference proteome</keyword>
<name>A0A392QP66_9FABA</name>
<dbReference type="AlphaFoldDB" id="A0A392QP66"/>
<organism evidence="1 2">
    <name type="scientific">Trifolium medium</name>
    <dbReference type="NCBI Taxonomy" id="97028"/>
    <lineage>
        <taxon>Eukaryota</taxon>
        <taxon>Viridiplantae</taxon>
        <taxon>Streptophyta</taxon>
        <taxon>Embryophyta</taxon>
        <taxon>Tracheophyta</taxon>
        <taxon>Spermatophyta</taxon>
        <taxon>Magnoliopsida</taxon>
        <taxon>eudicotyledons</taxon>
        <taxon>Gunneridae</taxon>
        <taxon>Pentapetalae</taxon>
        <taxon>rosids</taxon>
        <taxon>fabids</taxon>
        <taxon>Fabales</taxon>
        <taxon>Fabaceae</taxon>
        <taxon>Papilionoideae</taxon>
        <taxon>50 kb inversion clade</taxon>
        <taxon>NPAAA clade</taxon>
        <taxon>Hologalegina</taxon>
        <taxon>IRL clade</taxon>
        <taxon>Trifolieae</taxon>
        <taxon>Trifolium</taxon>
    </lineage>
</organism>
<reference evidence="1 2" key="1">
    <citation type="journal article" date="2018" name="Front. Plant Sci.">
        <title>Red Clover (Trifolium pratense) and Zigzag Clover (T. medium) - A Picture of Genomic Similarities and Differences.</title>
        <authorList>
            <person name="Dluhosova J."/>
            <person name="Istvanek J."/>
            <person name="Nedelnik J."/>
            <person name="Repkova J."/>
        </authorList>
    </citation>
    <scope>NUCLEOTIDE SEQUENCE [LARGE SCALE GENOMIC DNA]</scope>
    <source>
        <strain evidence="2">cv. 10/8</strain>
        <tissue evidence="1">Leaf</tissue>
    </source>
</reference>
<dbReference type="EMBL" id="LXQA010150903">
    <property type="protein sequence ID" value="MCI26028.1"/>
    <property type="molecule type" value="Genomic_DNA"/>
</dbReference>
<evidence type="ECO:0000313" key="1">
    <source>
        <dbReference type="EMBL" id="MCI26028.1"/>
    </source>
</evidence>
<evidence type="ECO:0000313" key="2">
    <source>
        <dbReference type="Proteomes" id="UP000265520"/>
    </source>
</evidence>
<feature type="non-terminal residue" evidence="1">
    <location>
        <position position="1"/>
    </location>
</feature>
<protein>
    <submittedName>
        <fullName evidence="1">Uncharacterized protein</fullName>
    </submittedName>
</protein>
<sequence length="73" mass="8222">SGLLAQRDLARISERSQKVFIFLARISEDQRESRYSSLVLAQRRLKNTALARPRCKACLATACFRSVQHDGSA</sequence>
<proteinExistence type="predicted"/>
<comment type="caution">
    <text evidence="1">The sequence shown here is derived from an EMBL/GenBank/DDBJ whole genome shotgun (WGS) entry which is preliminary data.</text>
</comment>